<evidence type="ECO:0000256" key="6">
    <source>
        <dbReference type="PROSITE-ProRule" id="PRU10141"/>
    </source>
</evidence>
<dbReference type="Pfam" id="PF00069">
    <property type="entry name" value="Pkinase"/>
    <property type="match status" value="1"/>
</dbReference>
<accession>A0AAJ6YJ24</accession>
<evidence type="ECO:0000259" key="9">
    <source>
        <dbReference type="PROSITE" id="PS50011"/>
    </source>
</evidence>
<keyword evidence="2 6" id="KW-0547">Nucleotide-binding</keyword>
<proteinExistence type="inferred from homology"/>
<dbReference type="KEGG" id="csol:105363090"/>
<feature type="binding site" evidence="6">
    <location>
        <position position="143"/>
    </location>
    <ligand>
        <name>ATP</name>
        <dbReference type="ChEBI" id="CHEBI:30616"/>
    </ligand>
</feature>
<reference evidence="11" key="1">
    <citation type="submission" date="2025-08" db="UniProtKB">
        <authorList>
            <consortium name="RefSeq"/>
        </authorList>
    </citation>
    <scope>IDENTIFICATION</scope>
</reference>
<dbReference type="Gene3D" id="1.10.510.10">
    <property type="entry name" value="Transferase(Phosphotransferase) domain 1"/>
    <property type="match status" value="1"/>
</dbReference>
<sequence length="397" mass="45430">MACMSTLCKRLKMIFSWDRWMTRGRRREVRTSPDGGSLTVSVNPFAPFDEDSLARTRTTRDEYKNARSRIIRRTLRFGSCSGESSPERSLSITRSHEPLEPSSCSSVGRYQCEFVELEHLGSGQFGSVYRCLHRLDGFLYAVKRSKPVARNPYAHRRACNEVHANAALGSQPHVVRYFSAWMEEERLSIQQEYCNGGDLAGLLARMRRERTRLEEPELRRLVRHVAEGLRSIHRMKLAHMDIKPDNVFICRSKVWKSRLRVDLVGNGDDLAEEIIYKIGDLGHVTSIVNTKELEDEGDCRYLSREILREDFRDLTKADIFAFGLTIYEAAGGGPLPKNGPEWHDIRNGNVKKITHCSNELDELIKIMIHPDPEKRPSAANLVKREFPINQCGPTTNI</sequence>
<feature type="compositionally biased region" description="Polar residues" evidence="8">
    <location>
        <begin position="81"/>
        <end position="93"/>
    </location>
</feature>
<keyword evidence="1" id="KW-0808">Transferase</keyword>
<evidence type="ECO:0000256" key="2">
    <source>
        <dbReference type="ARBA" id="ARBA00022741"/>
    </source>
</evidence>
<gene>
    <name evidence="11" type="primary">LOC105363090</name>
</gene>
<dbReference type="GO" id="GO:0004674">
    <property type="term" value="F:protein serine/threonine kinase activity"/>
    <property type="evidence" value="ECO:0007669"/>
    <property type="project" value="UniProtKB-KW"/>
</dbReference>
<dbReference type="InterPro" id="IPR008271">
    <property type="entry name" value="Ser/Thr_kinase_AS"/>
</dbReference>
<dbReference type="GO" id="GO:0005737">
    <property type="term" value="C:cytoplasm"/>
    <property type="evidence" value="ECO:0007669"/>
    <property type="project" value="TreeGrafter"/>
</dbReference>
<dbReference type="GO" id="GO:0005524">
    <property type="term" value="F:ATP binding"/>
    <property type="evidence" value="ECO:0007669"/>
    <property type="project" value="UniProtKB-UniRule"/>
</dbReference>
<dbReference type="SMART" id="SM00220">
    <property type="entry name" value="S_TKc"/>
    <property type="match status" value="1"/>
</dbReference>
<evidence type="ECO:0000256" key="7">
    <source>
        <dbReference type="RuleBase" id="RU000304"/>
    </source>
</evidence>
<evidence type="ECO:0000256" key="4">
    <source>
        <dbReference type="ARBA" id="ARBA00022840"/>
    </source>
</evidence>
<dbReference type="PROSITE" id="PS00108">
    <property type="entry name" value="PROTEIN_KINASE_ST"/>
    <property type="match status" value="1"/>
</dbReference>
<evidence type="ECO:0000313" key="10">
    <source>
        <dbReference type="Proteomes" id="UP000695007"/>
    </source>
</evidence>
<evidence type="ECO:0000256" key="1">
    <source>
        <dbReference type="ARBA" id="ARBA00022679"/>
    </source>
</evidence>
<keyword evidence="4 6" id="KW-0067">ATP-binding</keyword>
<comment type="similarity">
    <text evidence="5">Belongs to the protein kinase superfamily. Ser/Thr protein kinase family. GCN2 subfamily.</text>
</comment>
<evidence type="ECO:0000313" key="11">
    <source>
        <dbReference type="RefSeq" id="XP_011498986.1"/>
    </source>
</evidence>
<dbReference type="GeneID" id="105363090"/>
<dbReference type="PANTHER" id="PTHR11042:SF185">
    <property type="entry name" value="WEE1-LIKE PROTEIN KINASE"/>
    <property type="match status" value="1"/>
</dbReference>
<dbReference type="GO" id="GO:0004713">
    <property type="term" value="F:protein tyrosine kinase activity"/>
    <property type="evidence" value="ECO:0007669"/>
    <property type="project" value="TreeGrafter"/>
</dbReference>
<protein>
    <submittedName>
        <fullName evidence="11">Wee1-like protein kinase</fullName>
    </submittedName>
</protein>
<dbReference type="AlphaFoldDB" id="A0AAJ6YJ24"/>
<dbReference type="RefSeq" id="XP_011498986.1">
    <property type="nucleotide sequence ID" value="XM_011500684.1"/>
</dbReference>
<feature type="region of interest" description="Disordered" evidence="8">
    <location>
        <begin position="79"/>
        <end position="101"/>
    </location>
</feature>
<organism evidence="10 11">
    <name type="scientific">Ceratosolen solmsi marchali</name>
    <dbReference type="NCBI Taxonomy" id="326594"/>
    <lineage>
        <taxon>Eukaryota</taxon>
        <taxon>Metazoa</taxon>
        <taxon>Ecdysozoa</taxon>
        <taxon>Arthropoda</taxon>
        <taxon>Hexapoda</taxon>
        <taxon>Insecta</taxon>
        <taxon>Pterygota</taxon>
        <taxon>Neoptera</taxon>
        <taxon>Endopterygota</taxon>
        <taxon>Hymenoptera</taxon>
        <taxon>Apocrita</taxon>
        <taxon>Proctotrupomorpha</taxon>
        <taxon>Chalcidoidea</taxon>
        <taxon>Agaonidae</taxon>
        <taxon>Agaoninae</taxon>
        <taxon>Ceratosolen</taxon>
    </lineage>
</organism>
<dbReference type="InterPro" id="IPR000719">
    <property type="entry name" value="Prot_kinase_dom"/>
</dbReference>
<keyword evidence="10" id="KW-1185">Reference proteome</keyword>
<evidence type="ECO:0000256" key="5">
    <source>
        <dbReference type="ARBA" id="ARBA00037982"/>
    </source>
</evidence>
<dbReference type="SUPFAM" id="SSF56112">
    <property type="entry name" value="Protein kinase-like (PK-like)"/>
    <property type="match status" value="1"/>
</dbReference>
<name>A0AAJ6YJ24_9HYME</name>
<dbReference type="Gene3D" id="3.30.200.20">
    <property type="entry name" value="Phosphorylase Kinase, domain 1"/>
    <property type="match status" value="1"/>
</dbReference>
<dbReference type="PANTHER" id="PTHR11042">
    <property type="entry name" value="EUKARYOTIC TRANSLATION INITIATION FACTOR 2-ALPHA KINASE EIF2-ALPHA KINASE -RELATED"/>
    <property type="match status" value="1"/>
</dbReference>
<keyword evidence="7" id="KW-0723">Serine/threonine-protein kinase</keyword>
<evidence type="ECO:0000256" key="8">
    <source>
        <dbReference type="SAM" id="MobiDB-lite"/>
    </source>
</evidence>
<dbReference type="InterPro" id="IPR017441">
    <property type="entry name" value="Protein_kinase_ATP_BS"/>
</dbReference>
<dbReference type="PROSITE" id="PS00107">
    <property type="entry name" value="PROTEIN_KINASE_ATP"/>
    <property type="match status" value="1"/>
</dbReference>
<dbReference type="PROSITE" id="PS50011">
    <property type="entry name" value="PROTEIN_KINASE_DOM"/>
    <property type="match status" value="1"/>
</dbReference>
<feature type="domain" description="Protein kinase" evidence="9">
    <location>
        <begin position="114"/>
        <end position="387"/>
    </location>
</feature>
<dbReference type="GO" id="GO:0005634">
    <property type="term" value="C:nucleus"/>
    <property type="evidence" value="ECO:0007669"/>
    <property type="project" value="TreeGrafter"/>
</dbReference>
<dbReference type="Proteomes" id="UP000695007">
    <property type="component" value="Unplaced"/>
</dbReference>
<dbReference type="InterPro" id="IPR011009">
    <property type="entry name" value="Kinase-like_dom_sf"/>
</dbReference>
<keyword evidence="3" id="KW-0418">Kinase</keyword>
<dbReference type="InterPro" id="IPR050339">
    <property type="entry name" value="CC_SR_Kinase"/>
</dbReference>
<evidence type="ECO:0000256" key="3">
    <source>
        <dbReference type="ARBA" id="ARBA00022777"/>
    </source>
</evidence>